<gene>
    <name evidence="1" type="ORF">M0H32_26625</name>
</gene>
<protein>
    <submittedName>
        <fullName evidence="1">DUF4336 domain-containing protein</fullName>
    </submittedName>
</protein>
<sequence length="83" mass="9262">MLEEFGPNIWIFDGPTVTAAAGFHYPTRMAIIRLRNGELVLWSPVAVSPELCAAIDTLGTVRYLIPPNSLHDSFISDWQSNYP</sequence>
<dbReference type="RefSeq" id="WP_248159539.1">
    <property type="nucleotide sequence ID" value="NZ_JALNMJ010000030.1"/>
</dbReference>
<dbReference type="PANTHER" id="PTHR33835:SF1">
    <property type="entry name" value="METALLO-BETA-LACTAMASE DOMAIN-CONTAINING PROTEIN"/>
    <property type="match status" value="1"/>
</dbReference>
<dbReference type="EMBL" id="JALNMJ010000030">
    <property type="protein sequence ID" value="MCK7615747.1"/>
    <property type="molecule type" value="Genomic_DNA"/>
</dbReference>
<keyword evidence="2" id="KW-1185">Reference proteome</keyword>
<organism evidence="1 2">
    <name type="scientific">Roseibium sediminicola</name>
    <dbReference type="NCBI Taxonomy" id="2933272"/>
    <lineage>
        <taxon>Bacteria</taxon>
        <taxon>Pseudomonadati</taxon>
        <taxon>Pseudomonadota</taxon>
        <taxon>Alphaproteobacteria</taxon>
        <taxon>Hyphomicrobiales</taxon>
        <taxon>Stappiaceae</taxon>
        <taxon>Roseibium</taxon>
    </lineage>
</organism>
<accession>A0ABT0H361</accession>
<comment type="caution">
    <text evidence="1">The sequence shown here is derived from an EMBL/GenBank/DDBJ whole genome shotgun (WGS) entry which is preliminary data.</text>
</comment>
<name>A0ABT0H361_9HYPH</name>
<evidence type="ECO:0000313" key="1">
    <source>
        <dbReference type="EMBL" id="MCK7615747.1"/>
    </source>
</evidence>
<dbReference type="Pfam" id="PF14234">
    <property type="entry name" value="DUF4336"/>
    <property type="match status" value="1"/>
</dbReference>
<dbReference type="InterPro" id="IPR025638">
    <property type="entry name" value="DUF4336"/>
</dbReference>
<evidence type="ECO:0000313" key="2">
    <source>
        <dbReference type="Proteomes" id="UP001431221"/>
    </source>
</evidence>
<proteinExistence type="predicted"/>
<dbReference type="Proteomes" id="UP001431221">
    <property type="component" value="Unassembled WGS sequence"/>
</dbReference>
<dbReference type="PANTHER" id="PTHR33835">
    <property type="entry name" value="YALI0C07656P"/>
    <property type="match status" value="1"/>
</dbReference>
<reference evidence="1" key="1">
    <citation type="submission" date="2022-04" db="EMBL/GenBank/DDBJ databases">
        <title>Roseibium sp. CAU 1639 isolated from mud.</title>
        <authorList>
            <person name="Kim W."/>
        </authorList>
    </citation>
    <scope>NUCLEOTIDE SEQUENCE</scope>
    <source>
        <strain evidence="1">CAU 1639</strain>
    </source>
</reference>